<dbReference type="InterPro" id="IPR018114">
    <property type="entry name" value="TRYPSIN_HIS"/>
</dbReference>
<keyword evidence="4" id="KW-0732">Signal</keyword>
<evidence type="ECO:0000256" key="2">
    <source>
        <dbReference type="ARBA" id="ARBA00008764"/>
    </source>
</evidence>
<dbReference type="GO" id="GO:0006508">
    <property type="term" value="P:proteolysis"/>
    <property type="evidence" value="ECO:0007669"/>
    <property type="project" value="UniProtKB-KW"/>
</dbReference>
<dbReference type="Gene3D" id="2.40.10.10">
    <property type="entry name" value="Trypsin-like serine proteases"/>
    <property type="match status" value="2"/>
</dbReference>
<dbReference type="EMBL" id="HAAD01005437">
    <property type="protein sequence ID" value="CDG71669.1"/>
    <property type="molecule type" value="mRNA"/>
</dbReference>
<keyword evidence="5 7" id="KW-0378">Hydrolase</keyword>
<dbReference type="PRINTS" id="PR00839">
    <property type="entry name" value="V8PROTEASE"/>
</dbReference>
<dbReference type="PROSITE" id="PS00134">
    <property type="entry name" value="TRYPSIN_HIS"/>
    <property type="match status" value="1"/>
</dbReference>
<name>T2MHU3_HYDVU</name>
<dbReference type="SUPFAM" id="SSF50494">
    <property type="entry name" value="Trypsin-like serine proteases"/>
    <property type="match status" value="1"/>
</dbReference>
<dbReference type="InterPro" id="IPR009003">
    <property type="entry name" value="Peptidase_S1_PA"/>
</dbReference>
<gene>
    <name evidence="8" type="primary">PRSS23</name>
</gene>
<dbReference type="GO" id="GO:0004252">
    <property type="term" value="F:serine-type endopeptidase activity"/>
    <property type="evidence" value="ECO:0007669"/>
    <property type="project" value="InterPro"/>
</dbReference>
<dbReference type="PANTHER" id="PTHR15462:SF8">
    <property type="entry name" value="SERINE PROTEASE"/>
    <property type="match status" value="1"/>
</dbReference>
<dbReference type="AlphaFoldDB" id="T2MHU3"/>
<dbReference type="InterPro" id="IPR043504">
    <property type="entry name" value="Peptidase_S1_PA_chymotrypsin"/>
</dbReference>
<evidence type="ECO:0000256" key="4">
    <source>
        <dbReference type="ARBA" id="ARBA00022729"/>
    </source>
</evidence>
<evidence type="ECO:0000313" key="8">
    <source>
        <dbReference type="EMBL" id="CDG71669.1"/>
    </source>
</evidence>
<comment type="similarity">
    <text evidence="1">Belongs to the peptidase S1 family.</text>
</comment>
<comment type="similarity">
    <text evidence="2 7">Belongs to the peptidase S1B family.</text>
</comment>
<accession>T2MHU3</accession>
<reference evidence="8" key="1">
    <citation type="journal article" date="2013" name="Genome Biol. Evol.">
        <title>Punctuated emergences of genetic and phenotypic innovations in eumetazoan, bilaterian, euteleostome, and hominidae ancestors.</title>
        <authorList>
            <person name="Wenger Y."/>
            <person name="Galliot B."/>
        </authorList>
    </citation>
    <scope>NUCLEOTIDE SEQUENCE</scope>
    <source>
        <tissue evidence="8">Whole animals</tissue>
    </source>
</reference>
<dbReference type="Pfam" id="PF13365">
    <property type="entry name" value="Trypsin_2"/>
    <property type="match status" value="1"/>
</dbReference>
<dbReference type="OrthoDB" id="10037376at2759"/>
<dbReference type="InterPro" id="IPR050966">
    <property type="entry name" value="Glutamyl_endopeptidase"/>
</dbReference>
<protein>
    <recommendedName>
        <fullName evidence="7">Serine protease</fullName>
        <ecNumber evidence="7">3.4.21.-</ecNumber>
    </recommendedName>
</protein>
<keyword evidence="6 7" id="KW-0720">Serine protease</keyword>
<dbReference type="PANTHER" id="PTHR15462">
    <property type="entry name" value="SERINE PROTEASE"/>
    <property type="match status" value="1"/>
</dbReference>
<feature type="non-terminal residue" evidence="8">
    <location>
        <position position="416"/>
    </location>
</feature>
<sequence>MVSKKKFTDMYMTAAVAQWLEFWLREEHRGPRFDASSSPTSDIGMMIYFCCIVYFSQSTSASDLFDNVYYPGRILDSFSIDDNIKIPIFHRTYSRIERKTKFTGTFNISGFTSYDQDSHVHGSQTKQTDESKYLSWETVAAKTGKRVATYVNVDKTIESYHLERLFKRKKRDVRERIRKNIFGRDDRLYVPLNEKVGLVEPYSYTVRISTGCSGIAISPQHILTAAHCVHDQKDYIKESKEIQVGFLNELNNVSWIDVKSIIVSKGWIIGGVTNGPFYDYALLTLTKKHGRSYIVLTVSENDQHGVGERISFNGFDDDKPESSLWTRTCNVVEDDQNFLYHYCDAQPGSSGSGVYSWVYDEILNDWRRELIGVFSGNRWRAYDEFYIVTQNFNVAVRLTSNKYAQICNWMGKIGEE</sequence>
<evidence type="ECO:0000256" key="5">
    <source>
        <dbReference type="ARBA" id="ARBA00022801"/>
    </source>
</evidence>
<dbReference type="InterPro" id="IPR008256">
    <property type="entry name" value="Peptidase_S1B"/>
</dbReference>
<feature type="non-terminal residue" evidence="8">
    <location>
        <position position="1"/>
    </location>
</feature>
<keyword evidence="3 7" id="KW-0645">Protease</keyword>
<proteinExistence type="evidence at transcript level"/>
<evidence type="ECO:0000256" key="3">
    <source>
        <dbReference type="ARBA" id="ARBA00022670"/>
    </source>
</evidence>
<evidence type="ECO:0000256" key="1">
    <source>
        <dbReference type="ARBA" id="ARBA00007664"/>
    </source>
</evidence>
<evidence type="ECO:0000256" key="6">
    <source>
        <dbReference type="ARBA" id="ARBA00022825"/>
    </source>
</evidence>
<dbReference type="EC" id="3.4.21.-" evidence="7"/>
<organism evidence="8">
    <name type="scientific">Hydra vulgaris</name>
    <name type="common">Hydra</name>
    <name type="synonym">Hydra attenuata</name>
    <dbReference type="NCBI Taxonomy" id="6087"/>
    <lineage>
        <taxon>Eukaryota</taxon>
        <taxon>Metazoa</taxon>
        <taxon>Cnidaria</taxon>
        <taxon>Hydrozoa</taxon>
        <taxon>Hydroidolina</taxon>
        <taxon>Anthoathecata</taxon>
        <taxon>Aplanulata</taxon>
        <taxon>Hydridae</taxon>
        <taxon>Hydra</taxon>
    </lineage>
</organism>
<evidence type="ECO:0000256" key="7">
    <source>
        <dbReference type="RuleBase" id="RU004296"/>
    </source>
</evidence>